<dbReference type="EMBL" id="JALJOR010000015">
    <property type="protein sequence ID" value="KAK9805482.1"/>
    <property type="molecule type" value="Genomic_DNA"/>
</dbReference>
<gene>
    <name evidence="2" type="ORF">WJX72_000755</name>
</gene>
<evidence type="ECO:0000259" key="1">
    <source>
        <dbReference type="Pfam" id="PF01593"/>
    </source>
</evidence>
<dbReference type="InterPro" id="IPR002937">
    <property type="entry name" value="Amino_oxidase"/>
</dbReference>
<dbReference type="PANTHER" id="PTHR46313">
    <property type="match status" value="1"/>
</dbReference>
<evidence type="ECO:0000313" key="3">
    <source>
        <dbReference type="Proteomes" id="UP001489004"/>
    </source>
</evidence>
<name>A0AAW1PBQ4_9CHLO</name>
<dbReference type="Gene3D" id="3.90.660.50">
    <property type="match status" value="1"/>
</dbReference>
<reference evidence="2 3" key="1">
    <citation type="journal article" date="2024" name="Nat. Commun.">
        <title>Phylogenomics reveals the evolutionary origins of lichenization in chlorophyte algae.</title>
        <authorList>
            <person name="Puginier C."/>
            <person name="Libourel C."/>
            <person name="Otte J."/>
            <person name="Skaloud P."/>
            <person name="Haon M."/>
            <person name="Grisel S."/>
            <person name="Petersen M."/>
            <person name="Berrin J.G."/>
            <person name="Delaux P.M."/>
            <person name="Dal Grande F."/>
            <person name="Keller J."/>
        </authorList>
    </citation>
    <scope>NUCLEOTIDE SEQUENCE [LARGE SCALE GENOMIC DNA]</scope>
    <source>
        <strain evidence="2 3">SAG 2043</strain>
    </source>
</reference>
<dbReference type="Gene3D" id="3.50.50.60">
    <property type="entry name" value="FAD/NAD(P)-binding domain"/>
    <property type="match status" value="1"/>
</dbReference>
<dbReference type="InterPro" id="IPR036188">
    <property type="entry name" value="FAD/NAD-bd_sf"/>
</dbReference>
<dbReference type="InterPro" id="IPR045892">
    <property type="entry name" value="CrtISO-like"/>
</dbReference>
<organism evidence="2 3">
    <name type="scientific">[Myrmecia] bisecta</name>
    <dbReference type="NCBI Taxonomy" id="41462"/>
    <lineage>
        <taxon>Eukaryota</taxon>
        <taxon>Viridiplantae</taxon>
        <taxon>Chlorophyta</taxon>
        <taxon>core chlorophytes</taxon>
        <taxon>Trebouxiophyceae</taxon>
        <taxon>Trebouxiales</taxon>
        <taxon>Trebouxiaceae</taxon>
        <taxon>Myrmecia</taxon>
    </lineage>
</organism>
<evidence type="ECO:0000313" key="2">
    <source>
        <dbReference type="EMBL" id="KAK9805482.1"/>
    </source>
</evidence>
<dbReference type="Proteomes" id="UP001489004">
    <property type="component" value="Unassembled WGS sequence"/>
</dbReference>
<dbReference type="SUPFAM" id="SSF51905">
    <property type="entry name" value="FAD/NAD(P)-binding domain"/>
    <property type="match status" value="1"/>
</dbReference>
<dbReference type="Pfam" id="PF01593">
    <property type="entry name" value="Amino_oxidase"/>
    <property type="match status" value="1"/>
</dbReference>
<dbReference type="GO" id="GO:0016491">
    <property type="term" value="F:oxidoreductase activity"/>
    <property type="evidence" value="ECO:0007669"/>
    <property type="project" value="InterPro"/>
</dbReference>
<keyword evidence="3" id="KW-1185">Reference proteome</keyword>
<accession>A0AAW1PBQ4</accession>
<feature type="domain" description="Amine oxidase" evidence="1">
    <location>
        <begin position="43"/>
        <end position="534"/>
    </location>
</feature>
<sequence>MHASTTSAETATTREAAAAGGIDLDLGRDRSHETDVCVIGSGIGGLCCAGLLARYGLKVTVCEAHYHAGGAAHAFEVQGYRFDSGPSFFAGLTGNIGKSPNPLKQVFDAIGEQVECATYDRWITYTPNGTFPVIADAEGYRQMILQQGGPEALQQWQALETIMAPLQQGASLFPAAAIRSDLGVILTAARFGPSLARTGLMAGTLTAPFSKVVDKVVTNKWLRQFIDLECFVLSGMTAKDTICAEMAFMFMERNSGRSTIDYPMGGSGAIIDALVRGIEKYGGRVLLRSHVDEIILEGGKAVGVRLRPKPGKRGVSGPEIIRARKAVVSNASVWDTQKLLNHRDDNWRREAQSTPQTGSFMHLHLGIDAGGLPKDLECHHLIVNSLEDVEAPQNVNIVSIPTVFDKSLAPPGKALVHAYTAGNEPYSLWRGLDRRSPEYLHLKEERSQCLWQALERVIPDIRQRVELNLAGTPLTHERFLNRHQGTYGPAISAANSSFPGPQTPIKGLYRCGDSSNPGIGVPAAAASGIICANTLVPVWSHFKLLDALNM</sequence>
<dbReference type="AlphaFoldDB" id="A0AAW1PBQ4"/>
<dbReference type="PANTHER" id="PTHR46313:SF6">
    <property type="entry name" value="FAD_NAD(P)-BINDING OXIDOREDUCTASE FAMILY PROTEIN"/>
    <property type="match status" value="1"/>
</dbReference>
<dbReference type="GO" id="GO:0016116">
    <property type="term" value="P:carotenoid metabolic process"/>
    <property type="evidence" value="ECO:0007669"/>
    <property type="project" value="InterPro"/>
</dbReference>
<protein>
    <recommendedName>
        <fullName evidence="1">Amine oxidase domain-containing protein</fullName>
    </recommendedName>
</protein>
<comment type="caution">
    <text evidence="2">The sequence shown here is derived from an EMBL/GenBank/DDBJ whole genome shotgun (WGS) entry which is preliminary data.</text>
</comment>
<proteinExistence type="predicted"/>